<dbReference type="Proteomes" id="UP000031549">
    <property type="component" value="Unassembled WGS sequence"/>
</dbReference>
<dbReference type="RefSeq" id="WP_039738516.1">
    <property type="nucleotide sequence ID" value="NZ_JTCM02000036.1"/>
</dbReference>
<sequence>MTSTNVNPSQQAVSAFQRLKIDDRLTVLGLLLTSFADKIPANVTNSLPTEKAAELVAQVQKLSSEEQLFALRDLLPANRRDQDEVMLDPNPSKAMAELAHGGNKISTGEYGNMQPEAKLAFWYLLAERLRTAIMGLSSQSQPSQQATEVLNSLKSLNTDDLVSFLTKVL</sequence>
<proteinExistence type="inferred from homology"/>
<keyword evidence="1" id="KW-0157">Chromophore</keyword>
<dbReference type="InterPro" id="IPR036917">
    <property type="entry name" value="Orange_carotenoid-bd_N_sf"/>
</dbReference>
<protein>
    <submittedName>
        <fullName evidence="3">Orange carotenoid-binding protein</fullName>
    </submittedName>
</protein>
<dbReference type="GO" id="GO:0016037">
    <property type="term" value="P:light absorption"/>
    <property type="evidence" value="ECO:0007669"/>
    <property type="project" value="UniProtKB-UniRule"/>
</dbReference>
<keyword evidence="1" id="KW-0605">Phycobilisome</keyword>
<evidence type="ECO:0000313" key="3">
    <source>
        <dbReference type="EMBL" id="NEU74195.1"/>
    </source>
</evidence>
<keyword evidence="1" id="KW-0793">Thylakoid</keyword>
<dbReference type="InterPro" id="IPR015233">
    <property type="entry name" value="Orange_carotenoid-bd_N"/>
</dbReference>
<dbReference type="AlphaFoldDB" id="A0A846HA14"/>
<keyword evidence="4" id="KW-1185">Reference proteome</keyword>
<evidence type="ECO:0000313" key="4">
    <source>
        <dbReference type="Proteomes" id="UP000031549"/>
    </source>
</evidence>
<dbReference type="SUPFAM" id="SSF81930">
    <property type="entry name" value="Orange carotenoid protein, N-terminal domain"/>
    <property type="match status" value="2"/>
</dbReference>
<dbReference type="PROSITE" id="PS51773">
    <property type="entry name" value="OCP_N"/>
    <property type="match status" value="1"/>
</dbReference>
<evidence type="ECO:0000259" key="2">
    <source>
        <dbReference type="PROSITE" id="PS51773"/>
    </source>
</evidence>
<name>A0A846HA14_9CYAN</name>
<keyword evidence="1" id="KW-0472">Membrane</keyword>
<dbReference type="GO" id="GO:0031404">
    <property type="term" value="F:chloride ion binding"/>
    <property type="evidence" value="ECO:0007669"/>
    <property type="project" value="InterPro"/>
</dbReference>
<accession>A0A846HA14</accession>
<dbReference type="Pfam" id="PF09150">
    <property type="entry name" value="Carot_N"/>
    <property type="match status" value="2"/>
</dbReference>
<dbReference type="Gene3D" id="1.10.2090.10">
    <property type="entry name" value="Orange carotenoid-binding protein, N-terminal domain"/>
    <property type="match status" value="2"/>
</dbReference>
<reference evidence="3 4" key="1">
    <citation type="journal article" date="2015" name="Genome Announc.">
        <title>Draft Genome Sequence of Cyanobacterium Hassallia byssoidea Strain VB512170, Isolated from Monuments in India.</title>
        <authorList>
            <person name="Singh D."/>
            <person name="Chandrababunaidu M.M."/>
            <person name="Panda A."/>
            <person name="Sen D."/>
            <person name="Bhattacharyya S."/>
            <person name="Adhikary S.P."/>
            <person name="Tripathy S."/>
        </authorList>
    </citation>
    <scope>NUCLEOTIDE SEQUENCE [LARGE SCALE GENOMIC DNA]</scope>
    <source>
        <strain evidence="3 4">VB512170</strain>
    </source>
</reference>
<dbReference type="GO" id="GO:0030089">
    <property type="term" value="C:phycobilisome"/>
    <property type="evidence" value="ECO:0007669"/>
    <property type="project" value="UniProtKB-UniRule"/>
</dbReference>
<feature type="domain" description="OCP N-terminal" evidence="2">
    <location>
        <begin position="49"/>
        <end position="169"/>
    </location>
</feature>
<dbReference type="EMBL" id="JTCM02000036">
    <property type="protein sequence ID" value="NEU74195.1"/>
    <property type="molecule type" value="Genomic_DNA"/>
</dbReference>
<evidence type="ECO:0000256" key="1">
    <source>
        <dbReference type="PROSITE-ProRule" id="PRU01109"/>
    </source>
</evidence>
<comment type="caution">
    <text evidence="3">The sequence shown here is derived from an EMBL/GenBank/DDBJ whole genome shotgun (WGS) entry which is preliminary data.</text>
</comment>
<keyword evidence="1" id="KW-0042">Antenna complex</keyword>
<gene>
    <name evidence="3" type="ORF">PI95_016915</name>
</gene>
<comment type="similarity">
    <text evidence="1">Belongs to the orange carotenoid-binding protein family.</text>
</comment>
<organism evidence="3 4">
    <name type="scientific">Hassallia byssoidea VB512170</name>
    <dbReference type="NCBI Taxonomy" id="1304833"/>
    <lineage>
        <taxon>Bacteria</taxon>
        <taxon>Bacillati</taxon>
        <taxon>Cyanobacteriota</taxon>
        <taxon>Cyanophyceae</taxon>
        <taxon>Nostocales</taxon>
        <taxon>Tolypothrichaceae</taxon>
        <taxon>Hassallia</taxon>
    </lineage>
</organism>